<dbReference type="GO" id="GO:0004610">
    <property type="term" value="F:phosphoacetylglucosamine mutase activity"/>
    <property type="evidence" value="ECO:0007669"/>
    <property type="project" value="UniProtKB-UniRule"/>
</dbReference>
<dbReference type="PANTHER" id="PTHR45955:SF1">
    <property type="entry name" value="PHOSPHOACETYLGLUCOSAMINE MUTASE"/>
    <property type="match status" value="1"/>
</dbReference>
<feature type="binding site" evidence="16">
    <location>
        <position position="262"/>
    </location>
    <ligand>
        <name>Mg(2+)</name>
        <dbReference type="ChEBI" id="CHEBI:18420"/>
    </ligand>
</feature>
<feature type="binding site" evidence="16">
    <location>
        <position position="264"/>
    </location>
    <ligand>
        <name>Mg(2+)</name>
        <dbReference type="ChEBI" id="CHEBI:18420"/>
    </ligand>
</feature>
<dbReference type="InterPro" id="IPR016066">
    <property type="entry name" value="A-D-PHexomutase_CS"/>
</dbReference>
<dbReference type="GO" id="GO:0000287">
    <property type="term" value="F:magnesium ion binding"/>
    <property type="evidence" value="ECO:0007669"/>
    <property type="project" value="InterPro"/>
</dbReference>
<keyword evidence="7 13" id="KW-0479">Metal-binding</keyword>
<dbReference type="GO" id="GO:0005975">
    <property type="term" value="P:carbohydrate metabolic process"/>
    <property type="evidence" value="ECO:0007669"/>
    <property type="project" value="InterPro"/>
</dbReference>
<feature type="binding site" evidence="16">
    <location>
        <position position="266"/>
    </location>
    <ligand>
        <name>Mg(2+)</name>
        <dbReference type="ChEBI" id="CHEBI:18420"/>
    </ligand>
</feature>
<keyword evidence="6" id="KW-0597">Phosphoprotein</keyword>
<evidence type="ECO:0000256" key="2">
    <source>
        <dbReference type="ARBA" id="ARBA00004123"/>
    </source>
</evidence>
<evidence type="ECO:0000256" key="3">
    <source>
        <dbReference type="ARBA" id="ARBA00004865"/>
    </source>
</evidence>
<dbReference type="SUPFAM" id="SSF53738">
    <property type="entry name" value="Phosphoglucomutase, first 3 domains"/>
    <property type="match status" value="4"/>
</dbReference>
<keyword evidence="22" id="KW-1185">Reference proteome</keyword>
<protein>
    <recommendedName>
        <fullName evidence="5 13">Phosphoacetylglucosamine mutase</fullName>
        <shortName evidence="13">PAGM</shortName>
        <ecNumber evidence="5 13">5.4.2.3</ecNumber>
    </recommendedName>
    <alternativeName>
        <fullName evidence="12 13">Acetylglucosamine phosphomutase</fullName>
    </alternativeName>
    <alternativeName>
        <fullName evidence="11 13">N-acetylglucosamine-phosphate mutase</fullName>
    </alternativeName>
</protein>
<feature type="binding site" evidence="15">
    <location>
        <begin position="481"/>
        <end position="485"/>
    </location>
    <ligand>
        <name>substrate</name>
    </ligand>
</feature>
<feature type="binding site" evidence="15">
    <location>
        <position position="490"/>
    </location>
    <ligand>
        <name>substrate</name>
    </ligand>
</feature>
<dbReference type="GO" id="GO:0006048">
    <property type="term" value="P:UDP-N-acetylglucosamine biosynthetic process"/>
    <property type="evidence" value="ECO:0007669"/>
    <property type="project" value="UniProtKB-UniRule"/>
</dbReference>
<feature type="domain" description="Alpha-D-phosphohexomutase alpha/beta/alpha" evidence="18">
    <location>
        <begin position="38"/>
        <end position="78"/>
    </location>
</feature>
<dbReference type="Pfam" id="PF21405">
    <property type="entry name" value="AMG1_II"/>
    <property type="match status" value="1"/>
</dbReference>
<proteinExistence type="inferred from homology"/>
<reference evidence="21 22" key="1">
    <citation type="journal article" date="2023" name="G3 (Bethesda)">
        <title>A high-quality reference genome for the fission yeast Schizosaccharomyces osmophilus.</title>
        <authorList>
            <person name="Jia G.S."/>
            <person name="Zhang W.C."/>
            <person name="Liang Y."/>
            <person name="Liu X.H."/>
            <person name="Rhind N."/>
            <person name="Pidoux A."/>
            <person name="Brysch-Herzberg M."/>
            <person name="Du L.L."/>
        </authorList>
    </citation>
    <scope>NUCLEOTIDE SEQUENCE [LARGE SCALE GENOMIC DNA]</scope>
    <source>
        <strain evidence="21 22">CBS 15793</strain>
    </source>
</reference>
<dbReference type="InterPro" id="IPR016657">
    <property type="entry name" value="PAGM"/>
</dbReference>
<feature type="active site" description="Phosphoserine intermediate" evidence="14">
    <location>
        <position position="47"/>
    </location>
</feature>
<dbReference type="AlphaFoldDB" id="A0AAE9WBQ2"/>
<dbReference type="FunFam" id="3.30.310.50:FF:000003">
    <property type="entry name" value="Phosphoacetylglucosamine mutase"/>
    <property type="match status" value="1"/>
</dbReference>
<evidence type="ECO:0000256" key="13">
    <source>
        <dbReference type="PIRNR" id="PIRNR016408"/>
    </source>
</evidence>
<dbReference type="RefSeq" id="XP_056035951.1">
    <property type="nucleotide sequence ID" value="XM_056180854.1"/>
</dbReference>
<evidence type="ECO:0000256" key="11">
    <source>
        <dbReference type="ARBA" id="ARBA00031926"/>
    </source>
</evidence>
<organism evidence="21 22">
    <name type="scientific">Schizosaccharomyces osmophilus</name>
    <dbReference type="NCBI Taxonomy" id="2545709"/>
    <lineage>
        <taxon>Eukaryota</taxon>
        <taxon>Fungi</taxon>
        <taxon>Dikarya</taxon>
        <taxon>Ascomycota</taxon>
        <taxon>Taphrinomycotina</taxon>
        <taxon>Schizosaccharomycetes</taxon>
        <taxon>Schizosaccharomycetales</taxon>
        <taxon>Schizosaccharomycetaceae</taxon>
        <taxon>Schizosaccharomyces</taxon>
    </lineage>
</organism>
<comment type="cofactor">
    <cofactor evidence="13 16">
        <name>Mg(2+)</name>
        <dbReference type="ChEBI" id="CHEBI:18420"/>
    </cofactor>
    <text evidence="13 16">Binds 1 Mg(2+) ion per subunit.</text>
</comment>
<dbReference type="InterPro" id="IPR016055">
    <property type="entry name" value="A-D-PHexomutase_a/b/a-I/II/III"/>
</dbReference>
<dbReference type="EMBL" id="CP115611">
    <property type="protein sequence ID" value="WBW71708.1"/>
    <property type="molecule type" value="Genomic_DNA"/>
</dbReference>
<dbReference type="Gene3D" id="3.30.310.50">
    <property type="entry name" value="Alpha-D-phosphohexomutase, C-terminal domain"/>
    <property type="match status" value="1"/>
</dbReference>
<evidence type="ECO:0000256" key="4">
    <source>
        <dbReference type="ARBA" id="ARBA00010231"/>
    </source>
</evidence>
<evidence type="ECO:0000259" key="19">
    <source>
        <dbReference type="Pfam" id="PF21404"/>
    </source>
</evidence>
<dbReference type="Pfam" id="PF02878">
    <property type="entry name" value="PGM_PMM_I"/>
    <property type="match status" value="1"/>
</dbReference>
<dbReference type="PIRSF" id="PIRSF016408">
    <property type="entry name" value="PAGM"/>
    <property type="match status" value="1"/>
</dbReference>
<evidence type="ECO:0000256" key="7">
    <source>
        <dbReference type="ARBA" id="ARBA00022723"/>
    </source>
</evidence>
<name>A0AAE9WBQ2_9SCHI</name>
<evidence type="ECO:0000256" key="12">
    <source>
        <dbReference type="ARBA" id="ARBA00032065"/>
    </source>
</evidence>
<evidence type="ECO:0000313" key="21">
    <source>
        <dbReference type="EMBL" id="WBW71708.1"/>
    </source>
</evidence>
<dbReference type="InterPro" id="IPR049022">
    <property type="entry name" value="AMG1_III"/>
</dbReference>
<feature type="binding site" description="via phosphate group" evidence="16">
    <location>
        <position position="47"/>
    </location>
    <ligand>
        <name>Mg(2+)</name>
        <dbReference type="ChEBI" id="CHEBI:18420"/>
    </ligand>
</feature>
<dbReference type="Pfam" id="PF21404">
    <property type="entry name" value="AMG1_III"/>
    <property type="match status" value="1"/>
</dbReference>
<comment type="function">
    <text evidence="13">Catalyzes the conversion of GlcNAc-6-P into GlcNAc-1-P during the synthesis of uridine diphosphate/UDP-GlcNAc, which is a biosynthetic precursor of chitin and also supplies the amino sugars for N-linked oligosaccharides of glycoproteins.</text>
</comment>
<evidence type="ECO:0000256" key="14">
    <source>
        <dbReference type="PIRSR" id="PIRSR016408-1"/>
    </source>
</evidence>
<evidence type="ECO:0000256" key="16">
    <source>
        <dbReference type="PIRSR" id="PIRSR016408-3"/>
    </source>
</evidence>
<evidence type="ECO:0000256" key="5">
    <source>
        <dbReference type="ARBA" id="ARBA00012731"/>
    </source>
</evidence>
<dbReference type="InterPro" id="IPR049023">
    <property type="entry name" value="AMG1_II"/>
</dbReference>
<gene>
    <name evidence="21" type="ORF">SOMG_02061</name>
</gene>
<evidence type="ECO:0000256" key="9">
    <source>
        <dbReference type="ARBA" id="ARBA00023235"/>
    </source>
</evidence>
<dbReference type="PROSITE" id="PS00710">
    <property type="entry name" value="PGM_PMM"/>
    <property type="match status" value="1"/>
</dbReference>
<dbReference type="Proteomes" id="UP001212411">
    <property type="component" value="Chromosome 1"/>
</dbReference>
<dbReference type="KEGG" id="som:SOMG_02061"/>
<evidence type="ECO:0000259" key="17">
    <source>
        <dbReference type="Pfam" id="PF00408"/>
    </source>
</evidence>
<dbReference type="CDD" id="cd03086">
    <property type="entry name" value="PGM3"/>
    <property type="match status" value="1"/>
</dbReference>
<keyword evidence="8 13" id="KW-0460">Magnesium</keyword>
<comment type="similarity">
    <text evidence="4 13">Belongs to the phosphohexose mutase family.</text>
</comment>
<evidence type="ECO:0000256" key="15">
    <source>
        <dbReference type="PIRSR" id="PIRSR016408-2"/>
    </source>
</evidence>
<comment type="catalytic activity">
    <reaction evidence="1 13">
        <text>N-acetyl-alpha-D-glucosamine 1-phosphate = N-acetyl-D-glucosamine 6-phosphate</text>
        <dbReference type="Rhea" id="RHEA:23804"/>
        <dbReference type="ChEBI" id="CHEBI:57513"/>
        <dbReference type="ChEBI" id="CHEBI:57776"/>
        <dbReference type="EC" id="5.4.2.3"/>
    </reaction>
</comment>
<dbReference type="FunFam" id="3.40.120.10:FF:000013">
    <property type="entry name" value="Phosphoacetylglucosamine mutase"/>
    <property type="match status" value="1"/>
</dbReference>
<evidence type="ECO:0000256" key="6">
    <source>
        <dbReference type="ARBA" id="ARBA00022553"/>
    </source>
</evidence>
<evidence type="ECO:0000256" key="1">
    <source>
        <dbReference type="ARBA" id="ARBA00000558"/>
    </source>
</evidence>
<dbReference type="PANTHER" id="PTHR45955">
    <property type="entry name" value="PHOSPHOACETYLGLUCOSAMINE MUTASE"/>
    <property type="match status" value="1"/>
</dbReference>
<dbReference type="GeneID" id="80875543"/>
<dbReference type="EC" id="5.4.2.3" evidence="5 13"/>
<accession>A0AAE9WBQ2</accession>
<feature type="binding site" evidence="15">
    <location>
        <begin position="355"/>
        <end position="357"/>
    </location>
    <ligand>
        <name>substrate</name>
    </ligand>
</feature>
<dbReference type="InterPro" id="IPR005844">
    <property type="entry name" value="A-D-PHexomutase_a/b/a-I"/>
</dbReference>
<dbReference type="Pfam" id="PF00408">
    <property type="entry name" value="PGM_PMM_IV"/>
    <property type="match status" value="1"/>
</dbReference>
<evidence type="ECO:0000259" key="18">
    <source>
        <dbReference type="Pfam" id="PF02878"/>
    </source>
</evidence>
<evidence type="ECO:0000259" key="20">
    <source>
        <dbReference type="Pfam" id="PF21405"/>
    </source>
</evidence>
<evidence type="ECO:0000313" key="22">
    <source>
        <dbReference type="Proteomes" id="UP001212411"/>
    </source>
</evidence>
<comment type="pathway">
    <text evidence="3 13">Nucleotide-sugar biosynthesis; UDP-N-acetyl-alpha-D-glucosamine biosynthesis; N-acetyl-alpha-D-glucosamine 1-phosphate from alpha-D-glucosamine 6-phosphate (route I): step 2/2.</text>
</comment>
<dbReference type="InterPro" id="IPR036900">
    <property type="entry name" value="A-D-PHexomutase_C_sf"/>
</dbReference>
<keyword evidence="10" id="KW-0539">Nucleus</keyword>
<evidence type="ECO:0000256" key="8">
    <source>
        <dbReference type="ARBA" id="ARBA00022842"/>
    </source>
</evidence>
<dbReference type="GO" id="GO:0005634">
    <property type="term" value="C:nucleus"/>
    <property type="evidence" value="ECO:0007669"/>
    <property type="project" value="UniProtKB-SubCell"/>
</dbReference>
<dbReference type="Gene3D" id="3.40.120.10">
    <property type="entry name" value="Alpha-D-Glucose-1,6-Bisphosphate, subunit A, domain 3"/>
    <property type="match status" value="3"/>
</dbReference>
<feature type="domain" description="Phosphoacetylglucosamine mutase AMG1" evidence="20">
    <location>
        <begin position="167"/>
        <end position="269"/>
    </location>
</feature>
<dbReference type="InterPro" id="IPR005843">
    <property type="entry name" value="A-D-PHexomutase_C"/>
</dbReference>
<feature type="domain" description="Phosphoacetylglucosamine mutase AMG1" evidence="19">
    <location>
        <begin position="283"/>
        <end position="415"/>
    </location>
</feature>
<comment type="subcellular location">
    <subcellularLocation>
        <location evidence="2">Nucleus</location>
    </subcellularLocation>
</comment>
<sequence>MKFSYGTAGFRTEASLLDAAIIGSTAAAALRSLELRGKTVGVIITASHNPVSDNGVKVIDADGGMLSMDWEEKCTKLANVTSKSELELLIKEYLVPSTFQPTVVIGMDTRPSSPRLSELSKVILDELSTAYKDYGFVTTPQLHWIVKLINQNSSYSIPSNPPPLVLYYDSLCNAYANIFSSFTVLHRPTLTVDCANGVGSLPLKELSKRLKDYINIRLINNDPCTSKYLNNGCGADHVKTTQSPPVNLVDKMVPNQLYASVDGDADRIIFYFTEKEKKFHLLDGDRISILLVSFLKILVQKSRLPLSIGVIQTAYANGSSTAYLKNLGVLTICTKTGVKHLHHEAKNFDIGVYFEANGHGTVLFSQGCLHKLWNPPTEKSDTETSAIVALLQLSQLINQAIGDALSDLLAVLSVLGSLLCDAKGWLSMYDDLPNKLVKVKVADRSVFVTTDAERRLVKPVGLQEKIDDLVSQYENGRSFVRASGTEDAVRVYAEAKTKKAAEELSAKVCGLLQ</sequence>
<keyword evidence="9 13" id="KW-0413">Isomerase</keyword>
<dbReference type="SUPFAM" id="SSF55957">
    <property type="entry name" value="Phosphoglucomutase, C-terminal domain"/>
    <property type="match status" value="1"/>
</dbReference>
<feature type="domain" description="Alpha-D-phosphohexomutase C-terminal" evidence="17">
    <location>
        <begin position="436"/>
        <end position="509"/>
    </location>
</feature>
<evidence type="ECO:0000256" key="10">
    <source>
        <dbReference type="ARBA" id="ARBA00023242"/>
    </source>
</evidence>